<evidence type="ECO:0000313" key="7">
    <source>
        <dbReference type="Proteomes" id="UP000525987"/>
    </source>
</evidence>
<keyword evidence="1" id="KW-0285">Flavoprotein</keyword>
<protein>
    <submittedName>
        <fullName evidence="6">Salicylate hydroxylase</fullName>
        <ecNumber evidence="6">1.14.13.1</ecNumber>
    </submittedName>
</protein>
<dbReference type="InterPro" id="IPR017631">
    <property type="entry name" value="Salicylate_mOase"/>
</dbReference>
<gene>
    <name evidence="6" type="ORF">FHR96_001904</name>
</gene>
<keyword evidence="4" id="KW-0812">Transmembrane</keyword>
<dbReference type="InterPro" id="IPR002938">
    <property type="entry name" value="FAD-bd"/>
</dbReference>
<evidence type="ECO:0000256" key="1">
    <source>
        <dbReference type="ARBA" id="ARBA00022630"/>
    </source>
</evidence>
<evidence type="ECO:0000313" key="6">
    <source>
        <dbReference type="EMBL" id="MBB3141030.1"/>
    </source>
</evidence>
<dbReference type="InterPro" id="IPR036188">
    <property type="entry name" value="FAD/NAD-bd_sf"/>
</dbReference>
<evidence type="ECO:0000256" key="2">
    <source>
        <dbReference type="ARBA" id="ARBA00022827"/>
    </source>
</evidence>
<dbReference type="EMBL" id="JACHXM010000007">
    <property type="protein sequence ID" value="MBB3141030.1"/>
    <property type="molecule type" value="Genomic_DNA"/>
</dbReference>
<dbReference type="AlphaFoldDB" id="A0A7W5BXS0"/>
<dbReference type="RefSeq" id="WP_183387417.1">
    <property type="nucleotide sequence ID" value="NZ_JACHXM010000007.1"/>
</dbReference>
<accession>A0A7W5BXS0</accession>
<dbReference type="NCBIfam" id="TIGR03219">
    <property type="entry name" value="salicylate_mono"/>
    <property type="match status" value="1"/>
</dbReference>
<dbReference type="Proteomes" id="UP000525987">
    <property type="component" value="Unassembled WGS sequence"/>
</dbReference>
<dbReference type="PANTHER" id="PTHR46720:SF3">
    <property type="entry name" value="FAD-BINDING DOMAIN-CONTAINING PROTEIN-RELATED"/>
    <property type="match status" value="1"/>
</dbReference>
<sequence length="451" mass="48826">MPTHKTPAQPDTRQPRQARLRIGIVGGGIGGVALAVALSRRSDLEVHLFEAAERFSEIGAGVSFGPNAVRAISLLGLEAAYRRIADASPAPCEDVWFEWRRGRDEAYLTASLAPGCGQSSVHRADFLDAIVAHLPAGIAHFGKRCQAVVQDAEGISVSFADGSEFRGDLLIGFDGIKSAVREHVLPVADFGEVGPRWSGTQAYRGLVPVERLRRALQEAGCDERLAVVPQMYLGTDRHILTFPVKQAALINVVAFVTDRSCPEPQLPEGAPWVVEVSQQAMLEDFPGWGAASKAILGCIDQPTRWALHELPELPRYARDRVLIVGDAAHAMLPHQGAGAGQALEDAYVLAGLLSDPHAERNNVAAVLAAFEAARHARTRRVQATSREAGDVYECRGDGIGADEARLAADLERRFDWLWQHDPRDDVALARRRLKWPTPAVAVAGDTELPTT</sequence>
<dbReference type="InterPro" id="IPR051104">
    <property type="entry name" value="FAD_monoxygenase"/>
</dbReference>
<keyword evidence="7" id="KW-1185">Reference proteome</keyword>
<evidence type="ECO:0000256" key="3">
    <source>
        <dbReference type="ARBA" id="ARBA00023002"/>
    </source>
</evidence>
<dbReference type="SUPFAM" id="SSF51905">
    <property type="entry name" value="FAD/NAD(P)-binding domain"/>
    <property type="match status" value="1"/>
</dbReference>
<evidence type="ECO:0000259" key="5">
    <source>
        <dbReference type="Pfam" id="PF01494"/>
    </source>
</evidence>
<dbReference type="GO" id="GO:0044550">
    <property type="term" value="P:secondary metabolite biosynthetic process"/>
    <property type="evidence" value="ECO:0007669"/>
    <property type="project" value="TreeGrafter"/>
</dbReference>
<keyword evidence="4" id="KW-0472">Membrane</keyword>
<feature type="transmembrane region" description="Helical" evidence="4">
    <location>
        <begin position="20"/>
        <end position="38"/>
    </location>
</feature>
<dbReference type="Pfam" id="PF01494">
    <property type="entry name" value="FAD_binding_3"/>
    <property type="match status" value="2"/>
</dbReference>
<dbReference type="GO" id="GO:0018658">
    <property type="term" value="F:salicylate 1-monooxygenase activity"/>
    <property type="evidence" value="ECO:0007669"/>
    <property type="project" value="UniProtKB-EC"/>
</dbReference>
<dbReference type="PANTHER" id="PTHR46720">
    <property type="entry name" value="HYDROXYLASE, PUTATIVE (AFU_ORTHOLOGUE AFUA_3G01460)-RELATED"/>
    <property type="match status" value="1"/>
</dbReference>
<keyword evidence="2" id="KW-0274">FAD</keyword>
<proteinExistence type="predicted"/>
<keyword evidence="3 6" id="KW-0560">Oxidoreductase</keyword>
<dbReference type="Gene3D" id="3.50.50.60">
    <property type="entry name" value="FAD/NAD(P)-binding domain"/>
    <property type="match status" value="1"/>
</dbReference>
<feature type="domain" description="FAD-binding" evidence="5">
    <location>
        <begin position="313"/>
        <end position="382"/>
    </location>
</feature>
<evidence type="ECO:0000256" key="4">
    <source>
        <dbReference type="SAM" id="Phobius"/>
    </source>
</evidence>
<dbReference type="EC" id="1.14.13.1" evidence="6"/>
<name>A0A7W5BXS0_9GAMM</name>
<reference evidence="6 7" key="1">
    <citation type="submission" date="2020-08" db="EMBL/GenBank/DDBJ databases">
        <title>Genomic Encyclopedia of Type Strains, Phase III (KMG-III): the genomes of soil and plant-associated and newly described type strains.</title>
        <authorList>
            <person name="Whitman W."/>
        </authorList>
    </citation>
    <scope>NUCLEOTIDE SEQUENCE [LARGE SCALE GENOMIC DNA]</scope>
    <source>
        <strain evidence="6 7">CECT 5995</strain>
    </source>
</reference>
<dbReference type="GO" id="GO:0071949">
    <property type="term" value="F:FAD binding"/>
    <property type="evidence" value="ECO:0007669"/>
    <property type="project" value="InterPro"/>
</dbReference>
<comment type="caution">
    <text evidence="6">The sequence shown here is derived from an EMBL/GenBank/DDBJ whole genome shotgun (WGS) entry which is preliminary data.</text>
</comment>
<keyword evidence="4" id="KW-1133">Transmembrane helix</keyword>
<dbReference type="SUPFAM" id="SSF54373">
    <property type="entry name" value="FAD-linked reductases, C-terminal domain"/>
    <property type="match status" value="1"/>
</dbReference>
<feature type="domain" description="FAD-binding" evidence="5">
    <location>
        <begin position="22"/>
        <end position="184"/>
    </location>
</feature>
<organism evidence="6 7">
    <name type="scientific">Halomonas organivorans</name>
    <dbReference type="NCBI Taxonomy" id="257772"/>
    <lineage>
        <taxon>Bacteria</taxon>
        <taxon>Pseudomonadati</taxon>
        <taxon>Pseudomonadota</taxon>
        <taxon>Gammaproteobacteria</taxon>
        <taxon>Oceanospirillales</taxon>
        <taxon>Halomonadaceae</taxon>
        <taxon>Halomonas</taxon>
    </lineage>
</organism>
<dbReference type="PRINTS" id="PR00420">
    <property type="entry name" value="RNGMNOXGNASE"/>
</dbReference>